<comment type="caution">
    <text evidence="1">The sequence shown here is derived from an EMBL/GenBank/DDBJ whole genome shotgun (WGS) entry which is preliminary data.</text>
</comment>
<evidence type="ECO:0000313" key="2">
    <source>
        <dbReference type="Proteomes" id="UP000004095"/>
    </source>
</evidence>
<evidence type="ECO:0000313" key="1">
    <source>
        <dbReference type="EMBL" id="EAY25855.1"/>
    </source>
</evidence>
<dbReference type="EMBL" id="AAWS01000042">
    <property type="protein sequence ID" value="EAY25855.1"/>
    <property type="molecule type" value="Genomic_DNA"/>
</dbReference>
<dbReference type="Proteomes" id="UP000004095">
    <property type="component" value="Unassembled WGS sequence"/>
</dbReference>
<organism evidence="1 2">
    <name type="scientific">Microscilla marina ATCC 23134</name>
    <dbReference type="NCBI Taxonomy" id="313606"/>
    <lineage>
        <taxon>Bacteria</taxon>
        <taxon>Pseudomonadati</taxon>
        <taxon>Bacteroidota</taxon>
        <taxon>Cytophagia</taxon>
        <taxon>Cytophagales</taxon>
        <taxon>Microscillaceae</taxon>
        <taxon>Microscilla</taxon>
    </lineage>
</organism>
<protein>
    <submittedName>
        <fullName evidence="1">Uncharacterized protein</fullName>
    </submittedName>
</protein>
<sequence length="38" mass="4371">MVLCFVNKIQVCTKRETGAHSTISIKNKKEMRLFFGLV</sequence>
<gene>
    <name evidence="1" type="ORF">M23134_07667</name>
</gene>
<dbReference type="AlphaFoldDB" id="A1ZUV1"/>
<keyword evidence="2" id="KW-1185">Reference proteome</keyword>
<proteinExistence type="predicted"/>
<name>A1ZUV1_MICM2</name>
<reference evidence="1 2" key="1">
    <citation type="submission" date="2007-01" db="EMBL/GenBank/DDBJ databases">
        <authorList>
            <person name="Haygood M."/>
            <person name="Podell S."/>
            <person name="Anderson C."/>
            <person name="Hopkinson B."/>
            <person name="Roe K."/>
            <person name="Barbeau K."/>
            <person name="Gaasterland T."/>
            <person name="Ferriera S."/>
            <person name="Johnson J."/>
            <person name="Kravitz S."/>
            <person name="Beeson K."/>
            <person name="Sutton G."/>
            <person name="Rogers Y.-H."/>
            <person name="Friedman R."/>
            <person name="Frazier M."/>
            <person name="Venter J.C."/>
        </authorList>
    </citation>
    <scope>NUCLEOTIDE SEQUENCE [LARGE SCALE GENOMIC DNA]</scope>
    <source>
        <strain evidence="1 2">ATCC 23134</strain>
    </source>
</reference>
<accession>A1ZUV1</accession>